<dbReference type="PANTHER" id="PTHR11079">
    <property type="entry name" value="CYTOSINE DEAMINASE FAMILY MEMBER"/>
    <property type="match status" value="1"/>
</dbReference>
<dbReference type="OMA" id="PVMYALK"/>
<gene>
    <name evidence="5" type="ORF">ABL78_3494</name>
</gene>
<comment type="similarity">
    <text evidence="2">Belongs to the cytidine and deoxycytidylate deaminase family. ADAT3 subfamily.</text>
</comment>
<dbReference type="OrthoDB" id="3180714at2759"/>
<evidence type="ECO:0000256" key="3">
    <source>
        <dbReference type="SAM" id="MobiDB-lite"/>
    </source>
</evidence>
<dbReference type="Proteomes" id="UP000038009">
    <property type="component" value="Unassembled WGS sequence"/>
</dbReference>
<feature type="compositionally biased region" description="Basic and acidic residues" evidence="3">
    <location>
        <begin position="392"/>
        <end position="406"/>
    </location>
</feature>
<dbReference type="Gene3D" id="3.40.140.10">
    <property type="entry name" value="Cytidine Deaminase, domain 2"/>
    <property type="match status" value="1"/>
</dbReference>
<dbReference type="SUPFAM" id="SSF53927">
    <property type="entry name" value="Cytidine deaminase-like"/>
    <property type="match status" value="1"/>
</dbReference>
<feature type="domain" description="CMP/dCMP-type deaminase" evidence="4">
    <location>
        <begin position="351"/>
        <end position="487"/>
    </location>
</feature>
<proteinExistence type="inferred from homology"/>
<organism evidence="5 6">
    <name type="scientific">Leptomonas seymouri</name>
    <dbReference type="NCBI Taxonomy" id="5684"/>
    <lineage>
        <taxon>Eukaryota</taxon>
        <taxon>Discoba</taxon>
        <taxon>Euglenozoa</taxon>
        <taxon>Kinetoplastea</taxon>
        <taxon>Metakinetoplastina</taxon>
        <taxon>Trypanosomatida</taxon>
        <taxon>Trypanosomatidae</taxon>
        <taxon>Leishmaniinae</taxon>
        <taxon>Leptomonas</taxon>
    </lineage>
</organism>
<sequence length="513" mass="55446">MEEIALCEADFACISALVLDITQPKLAQTLLRLANQHCPLGTNGDHLKRLRPRPSQRPTAPSTSDSSPFPRSPDRCEGSSFSSPPVPLELLLAVQELGGAAGEASAQVKRPSHVSSLPPARTWPITPKSESMGLSQTLELLAERALPTQSKQLRAFVAAVAPVLTPAAGASDAPSVDSAVGHDEGTDNGSALSFRVLVVSASAPRQKPSEWTRANALWPLAVPKPRPLSPPSSSLTRQVWENMVRHVFPLCHGMRCARALRQQWTRIDGGNSDGVNLKNDLARKDWPAPDGKDDDAHSEEELLDVVAVVIDPMSNEVLASSAGCSSMRVDNPMAVAPYCGHATAQQHRDDDTHTALTEAPPKQRPRVEQPCVVLEHPVMYSLKQLAAAHQQRHGDDKTGKGRRNADESVAPSSAEGGARQVDSSRPYLANGLDLYVTHEPCVMCSMALVHSRIQRVFFLFPNPVHGGLGGRYHVHDVPSLNHHFRAFHCTEAAEAYKRRRELIQDGGAGASFS</sequence>
<feature type="region of interest" description="Disordered" evidence="3">
    <location>
        <begin position="103"/>
        <end position="129"/>
    </location>
</feature>
<evidence type="ECO:0000313" key="6">
    <source>
        <dbReference type="Proteomes" id="UP000038009"/>
    </source>
</evidence>
<dbReference type="GO" id="GO:0005737">
    <property type="term" value="C:cytoplasm"/>
    <property type="evidence" value="ECO:0007669"/>
    <property type="project" value="TreeGrafter"/>
</dbReference>
<evidence type="ECO:0000256" key="1">
    <source>
        <dbReference type="ARBA" id="ARBA00022694"/>
    </source>
</evidence>
<dbReference type="InterPro" id="IPR002125">
    <property type="entry name" value="CMP_dCMP_dom"/>
</dbReference>
<feature type="region of interest" description="Disordered" evidence="3">
    <location>
        <begin position="41"/>
        <end position="83"/>
    </location>
</feature>
<evidence type="ECO:0000256" key="2">
    <source>
        <dbReference type="ARBA" id="ARBA00038160"/>
    </source>
</evidence>
<dbReference type="InterPro" id="IPR016193">
    <property type="entry name" value="Cytidine_deaminase-like"/>
</dbReference>
<feature type="region of interest" description="Disordered" evidence="3">
    <location>
        <begin position="385"/>
        <end position="422"/>
    </location>
</feature>
<dbReference type="GO" id="GO:0005634">
    <property type="term" value="C:nucleus"/>
    <property type="evidence" value="ECO:0007669"/>
    <property type="project" value="TreeGrafter"/>
</dbReference>
<keyword evidence="6" id="KW-1185">Reference proteome</keyword>
<dbReference type="PROSITE" id="PS51747">
    <property type="entry name" value="CYT_DCMP_DEAMINASES_2"/>
    <property type="match status" value="1"/>
</dbReference>
<dbReference type="GO" id="GO:0002100">
    <property type="term" value="P:tRNA wobble adenosine to inosine editing"/>
    <property type="evidence" value="ECO:0007669"/>
    <property type="project" value="InterPro"/>
</dbReference>
<dbReference type="GO" id="GO:0046872">
    <property type="term" value="F:metal ion binding"/>
    <property type="evidence" value="ECO:0007669"/>
    <property type="project" value="UniProtKB-KW"/>
</dbReference>
<reference evidence="5 6" key="1">
    <citation type="journal article" date="2015" name="PLoS Pathog.">
        <title>Leptomonas seymouri: Adaptations to the Dixenous Life Cycle Analyzed by Genome Sequencing, Transcriptome Profiling and Co-infection with Leishmania donovani.</title>
        <authorList>
            <person name="Kraeva N."/>
            <person name="Butenko A."/>
            <person name="Hlavacova J."/>
            <person name="Kostygov A."/>
            <person name="Myskova J."/>
            <person name="Grybchuk D."/>
            <person name="Lestinova T."/>
            <person name="Votypka J."/>
            <person name="Volf P."/>
            <person name="Opperdoes F."/>
            <person name="Flegontov P."/>
            <person name="Lukes J."/>
            <person name="Yurchenko V."/>
        </authorList>
    </citation>
    <scope>NUCLEOTIDE SEQUENCE [LARGE SCALE GENOMIC DNA]</scope>
    <source>
        <strain evidence="5 6">ATCC 30220</strain>
    </source>
</reference>
<feature type="region of interest" description="Disordered" evidence="3">
    <location>
        <begin position="342"/>
        <end position="367"/>
    </location>
</feature>
<dbReference type="CDD" id="cd01285">
    <property type="entry name" value="nucleoside_deaminase"/>
    <property type="match status" value="1"/>
</dbReference>
<comment type="caution">
    <text evidence="5">The sequence shown here is derived from an EMBL/GenBank/DDBJ whole genome shotgun (WGS) entry which is preliminary data.</text>
</comment>
<name>A0A0N1HXU5_LEPSE</name>
<dbReference type="VEuPathDB" id="TriTrypDB:Lsey_0089_0100"/>
<dbReference type="PANTHER" id="PTHR11079:SF156">
    <property type="entry name" value="INACTIVE TRNA-SPECIFIC ADENOSINE DEAMINASE-LIKE PROTEIN 3-RELATED"/>
    <property type="match status" value="1"/>
</dbReference>
<protein>
    <recommendedName>
        <fullName evidence="4">CMP/dCMP-type deaminase domain-containing protein</fullName>
    </recommendedName>
</protein>
<evidence type="ECO:0000313" key="5">
    <source>
        <dbReference type="EMBL" id="KPI87410.1"/>
    </source>
</evidence>
<dbReference type="GO" id="GO:0052717">
    <property type="term" value="F:tRNA-specific adenosine-34 deaminase activity"/>
    <property type="evidence" value="ECO:0007669"/>
    <property type="project" value="UniProtKB-EC"/>
</dbReference>
<dbReference type="AlphaFoldDB" id="A0A0N1HXU5"/>
<evidence type="ECO:0000259" key="4">
    <source>
        <dbReference type="PROSITE" id="PS51747"/>
    </source>
</evidence>
<keyword evidence="1" id="KW-0819">tRNA processing</keyword>
<accession>A0A0N1HXU5</accession>
<dbReference type="Pfam" id="PF00383">
    <property type="entry name" value="dCMP_cyt_deam_1"/>
    <property type="match status" value="1"/>
</dbReference>
<dbReference type="EMBL" id="LJSK01000089">
    <property type="protein sequence ID" value="KPI87410.1"/>
    <property type="molecule type" value="Genomic_DNA"/>
</dbReference>